<name>A0A2A4MI78_9GAMM</name>
<feature type="domain" description="FMN-binding" evidence="7">
    <location>
        <begin position="104"/>
        <end position="187"/>
    </location>
</feature>
<feature type="signal peptide" evidence="6">
    <location>
        <begin position="1"/>
        <end position="27"/>
    </location>
</feature>
<evidence type="ECO:0000259" key="7">
    <source>
        <dbReference type="Pfam" id="PF04205"/>
    </source>
</evidence>
<dbReference type="Pfam" id="PF04205">
    <property type="entry name" value="FMN_bind"/>
    <property type="match status" value="1"/>
</dbReference>
<dbReference type="AlphaFoldDB" id="A0A2A4MI78"/>
<reference evidence="9" key="1">
    <citation type="submission" date="2017-08" db="EMBL/GenBank/DDBJ databases">
        <title>A dynamic microbial community with high functional redundancy inhabits the cold, oxic subseafloor aquifer.</title>
        <authorList>
            <person name="Tully B.J."/>
            <person name="Wheat C.G."/>
            <person name="Glazer B.T."/>
            <person name="Huber J.A."/>
        </authorList>
    </citation>
    <scope>NUCLEOTIDE SEQUENCE [LARGE SCALE GENOMIC DNA]</scope>
</reference>
<keyword evidence="3" id="KW-0285">Flavoprotein</keyword>
<dbReference type="GO" id="GO:0009055">
    <property type="term" value="F:electron transfer activity"/>
    <property type="evidence" value="ECO:0007669"/>
    <property type="project" value="InterPro"/>
</dbReference>
<evidence type="ECO:0000256" key="1">
    <source>
        <dbReference type="ARBA" id="ARBA00022448"/>
    </source>
</evidence>
<dbReference type="PANTHER" id="PTHR36118:SF1">
    <property type="entry name" value="ION-TRANSLOCATING OXIDOREDUCTASE COMPLEX SUBUNIT G"/>
    <property type="match status" value="1"/>
</dbReference>
<keyword evidence="1" id="KW-0813">Transport</keyword>
<sequence>MTRNLNTTLAVLVACVLAGFNALTQQAGQGAKLDYDRVNLQELFQSESYDNDVIFDTFYLSATQDDPRFRDQHLLGLRRDRLAYIAKAGSEVVAIAVPATADDGFNGTVDLLVAVNMVGRITAARVLKDQVGDELYGVVEIIESQWMLSFSGNSLKDIQRLSWQTITAKNEYDQFVGASLTPRSVADRIYDSVVFIQSNRIALMAGDP</sequence>
<protein>
    <recommendedName>
        <fullName evidence="7">FMN-binding domain-containing protein</fullName>
    </recommendedName>
</protein>
<dbReference type="Proteomes" id="UP000218172">
    <property type="component" value="Unassembled WGS sequence"/>
</dbReference>
<dbReference type="EMBL" id="NVQR01000114">
    <property type="protein sequence ID" value="PCH59592.1"/>
    <property type="molecule type" value="Genomic_DNA"/>
</dbReference>
<evidence type="ECO:0000256" key="3">
    <source>
        <dbReference type="ARBA" id="ARBA00022630"/>
    </source>
</evidence>
<evidence type="ECO:0000256" key="4">
    <source>
        <dbReference type="ARBA" id="ARBA00022643"/>
    </source>
</evidence>
<accession>A0A2A4MI78</accession>
<dbReference type="GO" id="GO:0005886">
    <property type="term" value="C:plasma membrane"/>
    <property type="evidence" value="ECO:0007669"/>
    <property type="project" value="InterPro"/>
</dbReference>
<dbReference type="GO" id="GO:0022900">
    <property type="term" value="P:electron transport chain"/>
    <property type="evidence" value="ECO:0007669"/>
    <property type="project" value="InterPro"/>
</dbReference>
<dbReference type="InterPro" id="IPR007329">
    <property type="entry name" value="FMN-bd"/>
</dbReference>
<dbReference type="PANTHER" id="PTHR36118">
    <property type="entry name" value="ION-TRANSLOCATING OXIDOREDUCTASE COMPLEX SUBUNIT G"/>
    <property type="match status" value="1"/>
</dbReference>
<keyword evidence="5" id="KW-0249">Electron transport</keyword>
<dbReference type="PROSITE" id="PS51257">
    <property type="entry name" value="PROKAR_LIPOPROTEIN"/>
    <property type="match status" value="1"/>
</dbReference>
<evidence type="ECO:0000256" key="6">
    <source>
        <dbReference type="SAM" id="SignalP"/>
    </source>
</evidence>
<comment type="caution">
    <text evidence="8">The sequence shown here is derived from an EMBL/GenBank/DDBJ whole genome shotgun (WGS) entry which is preliminary data.</text>
</comment>
<feature type="chain" id="PRO_5011974850" description="FMN-binding domain-containing protein" evidence="6">
    <location>
        <begin position="28"/>
        <end position="208"/>
    </location>
</feature>
<keyword evidence="6" id="KW-0732">Signal</keyword>
<keyword evidence="2" id="KW-0597">Phosphoprotein</keyword>
<evidence type="ECO:0000313" key="8">
    <source>
        <dbReference type="EMBL" id="PCH59592.1"/>
    </source>
</evidence>
<evidence type="ECO:0000256" key="5">
    <source>
        <dbReference type="ARBA" id="ARBA00022982"/>
    </source>
</evidence>
<evidence type="ECO:0000313" key="9">
    <source>
        <dbReference type="Proteomes" id="UP000218172"/>
    </source>
</evidence>
<proteinExistence type="predicted"/>
<evidence type="ECO:0000256" key="2">
    <source>
        <dbReference type="ARBA" id="ARBA00022553"/>
    </source>
</evidence>
<organism evidence="8 9">
    <name type="scientific">SAR86 cluster bacterium</name>
    <dbReference type="NCBI Taxonomy" id="2030880"/>
    <lineage>
        <taxon>Bacteria</taxon>
        <taxon>Pseudomonadati</taxon>
        <taxon>Pseudomonadota</taxon>
        <taxon>Gammaproteobacteria</taxon>
        <taxon>SAR86 cluster</taxon>
    </lineage>
</organism>
<keyword evidence="4" id="KW-0288">FMN</keyword>
<dbReference type="InterPro" id="IPR010209">
    <property type="entry name" value="Ion_transpt_RnfG/RsxG"/>
</dbReference>
<gene>
    <name evidence="8" type="ORF">COC19_06885</name>
</gene>